<dbReference type="Proteomes" id="UP000216433">
    <property type="component" value="Unassembled WGS sequence"/>
</dbReference>
<accession>A0A270NPI9</accession>
<sequence>MDQEIAQRLAGLEAAVVQLNEQNARIAGVIGNFANANNSSFQQLLLKEHMSGGLQAAQRTITDGLLANADQATRRNVEAGLQVAYEAFAAQGSDPAFLEQFVIAARSVFPGIELAPAAE</sequence>
<dbReference type="EMBL" id="NJGC01000004">
    <property type="protein sequence ID" value="PAM73172.1"/>
    <property type="molecule type" value="Genomic_DNA"/>
</dbReference>
<name>A0A270NPI9_STEMA</name>
<gene>
    <name evidence="1" type="ORF">CEK00_04815</name>
</gene>
<organism evidence="1 2">
    <name type="scientific">Stenotrophomonas maltophilia</name>
    <name type="common">Pseudomonas maltophilia</name>
    <name type="synonym">Xanthomonas maltophilia</name>
    <dbReference type="NCBI Taxonomy" id="40324"/>
    <lineage>
        <taxon>Bacteria</taxon>
        <taxon>Pseudomonadati</taxon>
        <taxon>Pseudomonadota</taxon>
        <taxon>Gammaproteobacteria</taxon>
        <taxon>Lysobacterales</taxon>
        <taxon>Lysobacteraceae</taxon>
        <taxon>Stenotrophomonas</taxon>
        <taxon>Stenotrophomonas maltophilia group</taxon>
    </lineage>
</organism>
<evidence type="ECO:0000313" key="1">
    <source>
        <dbReference type="EMBL" id="PAM73172.1"/>
    </source>
</evidence>
<protein>
    <submittedName>
        <fullName evidence="1">Uncharacterized protein</fullName>
    </submittedName>
</protein>
<proteinExistence type="predicted"/>
<evidence type="ECO:0000313" key="2">
    <source>
        <dbReference type="Proteomes" id="UP000216433"/>
    </source>
</evidence>
<dbReference type="RefSeq" id="WP_095377411.1">
    <property type="nucleotide sequence ID" value="NZ_NJGC01000004.1"/>
</dbReference>
<comment type="caution">
    <text evidence="1">The sequence shown here is derived from an EMBL/GenBank/DDBJ whole genome shotgun (WGS) entry which is preliminary data.</text>
</comment>
<reference evidence="1 2" key="1">
    <citation type="submission" date="2017-06" db="EMBL/GenBank/DDBJ databases">
        <title>Genome sequencing and assembly of Stenotrophomonas maltophilia DF07.</title>
        <authorList>
            <person name="Iyer R."/>
        </authorList>
    </citation>
    <scope>NUCLEOTIDE SEQUENCE [LARGE SCALE GENOMIC DNA]</scope>
    <source>
        <strain evidence="1 2">DF07</strain>
    </source>
</reference>
<dbReference type="AlphaFoldDB" id="A0A270NPI9"/>